<gene>
    <name evidence="1" type="ORF">LAZ67_10003167</name>
</gene>
<evidence type="ECO:0000313" key="1">
    <source>
        <dbReference type="EMBL" id="UYV73429.1"/>
    </source>
</evidence>
<protein>
    <submittedName>
        <fullName evidence="1">Uncharacterized protein</fullName>
    </submittedName>
</protein>
<accession>A0ABY6KXS2</accession>
<reference evidence="1 2" key="1">
    <citation type="submission" date="2022-01" db="EMBL/GenBank/DDBJ databases">
        <title>A chromosomal length assembly of Cordylochernes scorpioides.</title>
        <authorList>
            <person name="Zeh D."/>
            <person name="Zeh J."/>
        </authorList>
    </citation>
    <scope>NUCLEOTIDE SEQUENCE [LARGE SCALE GENOMIC DNA]</scope>
    <source>
        <strain evidence="1">IN4F17</strain>
        <tissue evidence="1">Whole Body</tissue>
    </source>
</reference>
<proteinExistence type="predicted"/>
<name>A0ABY6KXS2_9ARAC</name>
<keyword evidence="2" id="KW-1185">Reference proteome</keyword>
<dbReference type="EMBL" id="CP092872">
    <property type="protein sequence ID" value="UYV73429.1"/>
    <property type="molecule type" value="Genomic_DNA"/>
</dbReference>
<organism evidence="1 2">
    <name type="scientific">Cordylochernes scorpioides</name>
    <dbReference type="NCBI Taxonomy" id="51811"/>
    <lineage>
        <taxon>Eukaryota</taxon>
        <taxon>Metazoa</taxon>
        <taxon>Ecdysozoa</taxon>
        <taxon>Arthropoda</taxon>
        <taxon>Chelicerata</taxon>
        <taxon>Arachnida</taxon>
        <taxon>Pseudoscorpiones</taxon>
        <taxon>Cheliferoidea</taxon>
        <taxon>Chernetidae</taxon>
        <taxon>Cordylochernes</taxon>
    </lineage>
</organism>
<evidence type="ECO:0000313" key="2">
    <source>
        <dbReference type="Proteomes" id="UP001235939"/>
    </source>
</evidence>
<sequence length="223" mass="25033">MKKSLISTKISQLKEDIHRSHLKISLAIVLVLKTDDKFDEEVVIFVENPHAAAEHLVVPVIDVSKLFETGFPQSQPVKLRSSGHKPVWGGERYDHDKCSEKCHQTRYELEFVHASGRHVAYRDRRRHIEARHLTGIVLGGAGYNGRLLRMRKNVEQTPCAAAPNMEYKRCSSCIPGLGALTGYYQPGQLSPALYMADINPEEDIHTNKAPRLAGIVIRVHGPI</sequence>
<dbReference type="Proteomes" id="UP001235939">
    <property type="component" value="Chromosome 10"/>
</dbReference>